<evidence type="ECO:0000256" key="1">
    <source>
        <dbReference type="SAM" id="MobiDB-lite"/>
    </source>
</evidence>
<sequence length="224" mass="24892">MCIWSFTRSVAANSATTRDTPGLTRSVIALIVPPYLFHRTLRRPRRPSHRFARSIPEASQVRSKSWRCHCDRIQSSDRVSGTVLDFGPIQRAMAQNAASQVIVPDCLLACACLTTLSFRLTLAHESHGTHSLLTEAGKHYIDGCRAILEELYRLDASVSTEEREATGVLRILATDSLSPQVMTALIDGFRRRTRRCMSGLPSQTGERTGLKKSMTQACSLPVHR</sequence>
<reference evidence="3" key="1">
    <citation type="submission" date="2016-10" db="EMBL/GenBank/DDBJ databases">
        <authorList>
            <person name="Varghese N."/>
            <person name="Submissions S."/>
        </authorList>
    </citation>
    <scope>NUCLEOTIDE SEQUENCE [LARGE SCALE GENOMIC DNA]</scope>
    <source>
        <strain evidence="3">LMG 26031</strain>
    </source>
</reference>
<name>A0A1H7E613_9BURK</name>
<evidence type="ECO:0000313" key="3">
    <source>
        <dbReference type="Proteomes" id="UP000198866"/>
    </source>
</evidence>
<gene>
    <name evidence="2" type="ORF">SAMN05192539_104125</name>
</gene>
<organism evidence="2 3">
    <name type="scientific">Paraburkholderia diazotrophica</name>
    <dbReference type="NCBI Taxonomy" id="667676"/>
    <lineage>
        <taxon>Bacteria</taxon>
        <taxon>Pseudomonadati</taxon>
        <taxon>Pseudomonadota</taxon>
        <taxon>Betaproteobacteria</taxon>
        <taxon>Burkholderiales</taxon>
        <taxon>Burkholderiaceae</taxon>
        <taxon>Paraburkholderia</taxon>
    </lineage>
</organism>
<accession>A0A1H7E613</accession>
<dbReference type="Proteomes" id="UP000198866">
    <property type="component" value="Unassembled WGS sequence"/>
</dbReference>
<feature type="region of interest" description="Disordered" evidence="1">
    <location>
        <begin position="200"/>
        <end position="224"/>
    </location>
</feature>
<protein>
    <submittedName>
        <fullName evidence="2">Uncharacterized protein</fullName>
    </submittedName>
</protein>
<evidence type="ECO:0000313" key="2">
    <source>
        <dbReference type="EMBL" id="SEK08487.1"/>
    </source>
</evidence>
<proteinExistence type="predicted"/>
<dbReference type="AlphaFoldDB" id="A0A1H7E613"/>
<keyword evidence="3" id="KW-1185">Reference proteome</keyword>
<dbReference type="EMBL" id="FNYE01000041">
    <property type="protein sequence ID" value="SEK08487.1"/>
    <property type="molecule type" value="Genomic_DNA"/>
</dbReference>